<dbReference type="Pfam" id="PF13424">
    <property type="entry name" value="TPR_12"/>
    <property type="match status" value="1"/>
</dbReference>
<name>A0A7S4FIS4_9EUGL</name>
<dbReference type="SUPFAM" id="SSF52540">
    <property type="entry name" value="P-loop containing nucleoside triphosphate hydrolases"/>
    <property type="match status" value="1"/>
</dbReference>
<dbReference type="InterPro" id="IPR011990">
    <property type="entry name" value="TPR-like_helical_dom_sf"/>
</dbReference>
<protein>
    <recommendedName>
        <fullName evidence="3">NB-ARC domain-containing protein</fullName>
    </recommendedName>
</protein>
<dbReference type="Gene3D" id="1.25.40.10">
    <property type="entry name" value="Tetratricopeptide repeat domain"/>
    <property type="match status" value="1"/>
</dbReference>
<dbReference type="SMART" id="SM00028">
    <property type="entry name" value="TPR"/>
    <property type="match status" value="4"/>
</dbReference>
<dbReference type="InterPro" id="IPR027417">
    <property type="entry name" value="P-loop_NTPase"/>
</dbReference>
<dbReference type="SUPFAM" id="SSF48452">
    <property type="entry name" value="TPR-like"/>
    <property type="match status" value="1"/>
</dbReference>
<dbReference type="EMBL" id="HBJA01024348">
    <property type="protein sequence ID" value="CAE0796719.1"/>
    <property type="molecule type" value="Transcribed_RNA"/>
</dbReference>
<evidence type="ECO:0008006" key="3">
    <source>
        <dbReference type="Google" id="ProtNLM"/>
    </source>
</evidence>
<reference evidence="2" key="1">
    <citation type="submission" date="2021-01" db="EMBL/GenBank/DDBJ databases">
        <authorList>
            <person name="Corre E."/>
            <person name="Pelletier E."/>
            <person name="Niang G."/>
            <person name="Scheremetjew M."/>
            <person name="Finn R."/>
            <person name="Kale V."/>
            <person name="Holt S."/>
            <person name="Cochrane G."/>
            <person name="Meng A."/>
            <person name="Brown T."/>
            <person name="Cohen L."/>
        </authorList>
    </citation>
    <scope>NUCLEOTIDE SEQUENCE</scope>
    <source>
        <strain evidence="2">CCMP1594</strain>
    </source>
</reference>
<gene>
    <name evidence="2" type="ORF">EGYM00163_LOCUS7839</name>
</gene>
<proteinExistence type="predicted"/>
<dbReference type="AlphaFoldDB" id="A0A7S4FIS4"/>
<feature type="region of interest" description="Disordered" evidence="1">
    <location>
        <begin position="47"/>
        <end position="66"/>
    </location>
</feature>
<feature type="compositionally biased region" description="Polar residues" evidence="1">
    <location>
        <begin position="55"/>
        <end position="65"/>
    </location>
</feature>
<evidence type="ECO:0000256" key="1">
    <source>
        <dbReference type="SAM" id="MobiDB-lite"/>
    </source>
</evidence>
<evidence type="ECO:0000313" key="2">
    <source>
        <dbReference type="EMBL" id="CAE0796719.1"/>
    </source>
</evidence>
<dbReference type="PANTHER" id="PTHR35205:SF1">
    <property type="entry name" value="ZU5 DOMAIN-CONTAINING PROTEIN"/>
    <property type="match status" value="1"/>
</dbReference>
<accession>A0A7S4FIS4</accession>
<organism evidence="2">
    <name type="scientific">Eutreptiella gymnastica</name>
    <dbReference type="NCBI Taxonomy" id="73025"/>
    <lineage>
        <taxon>Eukaryota</taxon>
        <taxon>Discoba</taxon>
        <taxon>Euglenozoa</taxon>
        <taxon>Euglenida</taxon>
        <taxon>Spirocuta</taxon>
        <taxon>Euglenophyceae</taxon>
        <taxon>Eutreptiales</taxon>
        <taxon>Eutreptiaceae</taxon>
        <taxon>Eutreptiella</taxon>
    </lineage>
</organism>
<dbReference type="InterPro" id="IPR019734">
    <property type="entry name" value="TPR_rpt"/>
</dbReference>
<sequence>MERFKDLYYRKMGQERPINPRVLKFSPVITDTDYTFRLHNEHRLTRQLEGDASGEQRSSNWTTDWQRQKNRVAAERQLLSLSGIVDGQPLRSNLAIFWEAGDSEESWCDASQHLFEDPQLWTTIVFNAVNRNDERYPYLTNVRLLLREIARSRIPLDRLMVYLHATIMIPSSESKDFECFVQDQYANSSISFWCLLSDLMALTAERVILLLHIQGIPDQGEGVHSNPVPRLVDILNHRVSRYSNAAVILFLEEQQVALRAREIEHGIVLAHVLQSTGNHKCAYLGGHMSPEMIADLVMKMFVTDQWLKKPDTFVFPVCGCEINSRSDPAPVFGLDIEGKITRFVMSSTCTIEGSEVCSDASDMHMHPEPSFYMLDTREVRLPQRPRYVHGRKAELDALQELQVQQHAHCIVLTGAEGVGKSTLALEYCHDIVREGALQDPPLPEFDVVWWCNASTWVCLINDLYALANRLQLLSKHPGPVYLQRMIPRLMEHLIETSEWLLVLDNAPNPNVLQDLLPPRSGYTVITSQYTGYLEGSLSDAKVIPVEPAGIDHAPLLWDAARGDAEIMKIAERLGNRPVALRLAAAYCKRHEVGATRYCDLLERSRGYQLQVVQQVLLLTVQAVRKHGSLALALMDCCACLGPTDIPTELLSLTFEDHQEEEVLEQLVTLQGYGLLRLNRERKTVHMPNYLQSLLCEVAPWDHPAGLALRLVRALAQLMLVANADRTTHTYRAQFLSMVPHLEELTGPNGGGRFILGDAWRELLSIMSALVAFFQESLIVPARAVTSAISARDVAYAYGRNDIEVCARAQADLARSYELAGDGMQAIEHWKECIALREAARPEHAASVAEGHRELARTYDRLALEKDAVKELETAYRLLSASPEHANGPEMAKICLELAAYLLREGHPRAYRLLETALSIRTSVFGPNSLAVADVHRALGDTFAAHNDMAHAESHFNSALDIYNLRAENVDASEAAKCAESIALCHVAVGDREQALDRIAQAVIRAETDLGAKHPDLLRLQVVECTLRQSC</sequence>
<dbReference type="PANTHER" id="PTHR35205">
    <property type="entry name" value="NB-ARC AND TPR DOMAIN PROTEIN"/>
    <property type="match status" value="1"/>
</dbReference>
<dbReference type="Gene3D" id="3.40.50.300">
    <property type="entry name" value="P-loop containing nucleotide triphosphate hydrolases"/>
    <property type="match status" value="1"/>
</dbReference>